<feature type="region of interest" description="Disordered" evidence="1">
    <location>
        <begin position="1"/>
        <end position="47"/>
    </location>
</feature>
<evidence type="ECO:0000313" key="2">
    <source>
        <dbReference type="EMBL" id="CAG5171989.1"/>
    </source>
</evidence>
<dbReference type="RefSeq" id="XP_043170970.1">
    <property type="nucleotide sequence ID" value="XM_043315035.1"/>
</dbReference>
<proteinExistence type="predicted"/>
<evidence type="ECO:0000313" key="3">
    <source>
        <dbReference type="Proteomes" id="UP000676310"/>
    </source>
</evidence>
<comment type="caution">
    <text evidence="2">The sequence shown here is derived from an EMBL/GenBank/DDBJ whole genome shotgun (WGS) entry which is preliminary data.</text>
</comment>
<accession>A0A8J2I5J6</accession>
<dbReference type="Proteomes" id="UP000676310">
    <property type="component" value="Unassembled WGS sequence"/>
</dbReference>
<feature type="compositionally biased region" description="Low complexity" evidence="1">
    <location>
        <begin position="32"/>
        <end position="47"/>
    </location>
</feature>
<dbReference type="AlphaFoldDB" id="A0A8J2I5J6"/>
<name>A0A8J2I5J6_9PLEO</name>
<sequence length="209" mass="23147">MAAPFKAKHHEMGASRSQASQSSADPEEDLPSARLRPLRRSAANAASPIRKHARIDLGYVSDIAEAYDSHDADELDGEGVEYAPFDTQMQYGQMDEIPSEIPDCQNIGILNDPEPEYNGHYAHLASHIETVRFSPLVNAACIAEHESGSKCGSVFVEQARDYWTELFHMSLCSMPERVVKELTSGNLKQAHLTALRSAQSHTRAYTYDP</sequence>
<feature type="compositionally biased region" description="Low complexity" evidence="1">
    <location>
        <begin position="14"/>
        <end position="24"/>
    </location>
</feature>
<reference evidence="2" key="1">
    <citation type="submission" date="2021-05" db="EMBL/GenBank/DDBJ databases">
        <authorList>
            <person name="Stam R."/>
        </authorList>
    </citation>
    <scope>NUCLEOTIDE SEQUENCE</scope>
    <source>
        <strain evidence="2">CS162</strain>
    </source>
</reference>
<organism evidence="2 3">
    <name type="scientific">Alternaria atra</name>
    <dbReference type="NCBI Taxonomy" id="119953"/>
    <lineage>
        <taxon>Eukaryota</taxon>
        <taxon>Fungi</taxon>
        <taxon>Dikarya</taxon>
        <taxon>Ascomycota</taxon>
        <taxon>Pezizomycotina</taxon>
        <taxon>Dothideomycetes</taxon>
        <taxon>Pleosporomycetidae</taxon>
        <taxon>Pleosporales</taxon>
        <taxon>Pleosporineae</taxon>
        <taxon>Pleosporaceae</taxon>
        <taxon>Alternaria</taxon>
        <taxon>Alternaria sect. Ulocladioides</taxon>
    </lineage>
</organism>
<dbReference type="EMBL" id="CAJRGZ010000022">
    <property type="protein sequence ID" value="CAG5171989.1"/>
    <property type="molecule type" value="Genomic_DNA"/>
</dbReference>
<dbReference type="GeneID" id="67019404"/>
<keyword evidence="3" id="KW-1185">Reference proteome</keyword>
<protein>
    <submittedName>
        <fullName evidence="2">Uncharacterized protein</fullName>
    </submittedName>
</protein>
<gene>
    <name evidence="2" type="ORF">ALTATR162_LOCUS7407</name>
</gene>
<evidence type="ECO:0000256" key="1">
    <source>
        <dbReference type="SAM" id="MobiDB-lite"/>
    </source>
</evidence>